<feature type="compositionally biased region" description="Low complexity" evidence="1">
    <location>
        <begin position="296"/>
        <end position="317"/>
    </location>
</feature>
<dbReference type="SMART" id="SM00875">
    <property type="entry name" value="BACK"/>
    <property type="match status" value="1"/>
</dbReference>
<feature type="domain" description="BTB" evidence="2">
    <location>
        <begin position="40"/>
        <end position="110"/>
    </location>
</feature>
<dbReference type="Gene3D" id="3.30.710.10">
    <property type="entry name" value="Potassium Channel Kv1.1, Chain A"/>
    <property type="match status" value="1"/>
</dbReference>
<dbReference type="Pfam" id="PF07707">
    <property type="entry name" value="BACK"/>
    <property type="match status" value="1"/>
</dbReference>
<dbReference type="SMART" id="SM00225">
    <property type="entry name" value="BTB"/>
    <property type="match status" value="1"/>
</dbReference>
<dbReference type="SUPFAM" id="SSF54695">
    <property type="entry name" value="POZ domain"/>
    <property type="match status" value="1"/>
</dbReference>
<keyword evidence="4" id="KW-1185">Reference proteome</keyword>
<dbReference type="PROSITE" id="PS50097">
    <property type="entry name" value="BTB"/>
    <property type="match status" value="1"/>
</dbReference>
<evidence type="ECO:0000313" key="4">
    <source>
        <dbReference type="Proteomes" id="UP000242188"/>
    </source>
</evidence>
<dbReference type="InterPro" id="IPR011333">
    <property type="entry name" value="SKP1/BTB/POZ_sf"/>
</dbReference>
<protein>
    <submittedName>
        <fullName evidence="3">BTB/POZ domain-containing protein 17</fullName>
    </submittedName>
</protein>
<dbReference type="InterPro" id="IPR056184">
    <property type="entry name" value="TRAF_BTBD17"/>
</dbReference>
<dbReference type="InterPro" id="IPR051481">
    <property type="entry name" value="BTB-POZ/Galectin-3-binding"/>
</dbReference>
<feature type="compositionally biased region" description="Polar residues" evidence="1">
    <location>
        <begin position="366"/>
        <end position="378"/>
    </location>
</feature>
<feature type="region of interest" description="Disordered" evidence="1">
    <location>
        <begin position="295"/>
        <end position="317"/>
    </location>
</feature>
<gene>
    <name evidence="3" type="ORF">KP79_PYT25694</name>
</gene>
<dbReference type="Pfam" id="PF23651">
    <property type="entry name" value="TRAF_BTBD17"/>
    <property type="match status" value="1"/>
</dbReference>
<proteinExistence type="predicted"/>
<dbReference type="Proteomes" id="UP000242188">
    <property type="component" value="Unassembled WGS sequence"/>
</dbReference>
<sequence length="577" mass="64885">MSGCDSYRPINSCWGYGQQMDNSHSTIQKLSTLYCDPEMSDLQLVVGDKVFHTHKLILSISSDVLKTMLTSPTWPESYKDQIVLQEDPECVEVFGDFLHYLYTGRIHMSHLTVLPILSLADKYNIGDLTSLCIDYMCSHCVATKHTSRVLSWYTYATMCGHKQLERVCEEYIVWNFQFVIQTDDFLSISAEILVHFFQSPDVVVKSELSLYQAIKKWVMKKLVIKDSSESAKSVSSAVQFVVRTIGKHTRFTLMTYSELQSLQDDGLVENFPHILASPIKAALQVHIAQRNLAHQNKTNINTNPTNSSTSSLSSSSSSSSYSNFLQCEGRSVGEISTESPLDGSKDRLTCSDHQLGSVHNHHSAKIPSTSRNVTGDFSSLPSNNQSAELLNISPSRTLSTQWSAAARYDLPRIYTCDSWCTEMVVPEVAKITPGDVLGAFFSTPVTGCEEDDSCYWDWHIDLYPKGVTFKKCMMIGMLENREIDEVLYKTVRLTVTSNTSETRKVKISVMVIGEEEGLEYVVRGLTKTCIFDDNHVLFNISDIIPYTSLHGDKPLYKIGDKRDTFKITVVIRPALMV</sequence>
<organism evidence="3 4">
    <name type="scientific">Mizuhopecten yessoensis</name>
    <name type="common">Japanese scallop</name>
    <name type="synonym">Patinopecten yessoensis</name>
    <dbReference type="NCBI Taxonomy" id="6573"/>
    <lineage>
        <taxon>Eukaryota</taxon>
        <taxon>Metazoa</taxon>
        <taxon>Spiralia</taxon>
        <taxon>Lophotrochozoa</taxon>
        <taxon>Mollusca</taxon>
        <taxon>Bivalvia</taxon>
        <taxon>Autobranchia</taxon>
        <taxon>Pteriomorphia</taxon>
        <taxon>Pectinida</taxon>
        <taxon>Pectinoidea</taxon>
        <taxon>Pectinidae</taxon>
        <taxon>Mizuhopecten</taxon>
    </lineage>
</organism>
<evidence type="ECO:0000313" key="3">
    <source>
        <dbReference type="EMBL" id="OWF50133.1"/>
    </source>
</evidence>
<name>A0A210QN24_MIZYE</name>
<comment type="caution">
    <text evidence="3">The sequence shown here is derived from an EMBL/GenBank/DDBJ whole genome shotgun (WGS) entry which is preliminary data.</text>
</comment>
<dbReference type="InterPro" id="IPR011705">
    <property type="entry name" value="BACK"/>
</dbReference>
<reference evidence="3 4" key="1">
    <citation type="journal article" date="2017" name="Nat. Ecol. Evol.">
        <title>Scallop genome provides insights into evolution of bilaterian karyotype and development.</title>
        <authorList>
            <person name="Wang S."/>
            <person name="Zhang J."/>
            <person name="Jiao W."/>
            <person name="Li J."/>
            <person name="Xun X."/>
            <person name="Sun Y."/>
            <person name="Guo X."/>
            <person name="Huan P."/>
            <person name="Dong B."/>
            <person name="Zhang L."/>
            <person name="Hu X."/>
            <person name="Sun X."/>
            <person name="Wang J."/>
            <person name="Zhao C."/>
            <person name="Wang Y."/>
            <person name="Wang D."/>
            <person name="Huang X."/>
            <person name="Wang R."/>
            <person name="Lv J."/>
            <person name="Li Y."/>
            <person name="Zhang Z."/>
            <person name="Liu B."/>
            <person name="Lu W."/>
            <person name="Hui Y."/>
            <person name="Liang J."/>
            <person name="Zhou Z."/>
            <person name="Hou R."/>
            <person name="Li X."/>
            <person name="Liu Y."/>
            <person name="Li H."/>
            <person name="Ning X."/>
            <person name="Lin Y."/>
            <person name="Zhao L."/>
            <person name="Xing Q."/>
            <person name="Dou J."/>
            <person name="Li Y."/>
            <person name="Mao J."/>
            <person name="Guo H."/>
            <person name="Dou H."/>
            <person name="Li T."/>
            <person name="Mu C."/>
            <person name="Jiang W."/>
            <person name="Fu Q."/>
            <person name="Fu X."/>
            <person name="Miao Y."/>
            <person name="Liu J."/>
            <person name="Yu Q."/>
            <person name="Li R."/>
            <person name="Liao H."/>
            <person name="Li X."/>
            <person name="Kong Y."/>
            <person name="Jiang Z."/>
            <person name="Chourrout D."/>
            <person name="Li R."/>
            <person name="Bao Z."/>
        </authorList>
    </citation>
    <scope>NUCLEOTIDE SEQUENCE [LARGE SCALE GENOMIC DNA]</scope>
    <source>
        <strain evidence="3 4">PY_sf001</strain>
    </source>
</reference>
<feature type="region of interest" description="Disordered" evidence="1">
    <location>
        <begin position="358"/>
        <end position="378"/>
    </location>
</feature>
<dbReference type="AlphaFoldDB" id="A0A210QN24"/>
<evidence type="ECO:0000259" key="2">
    <source>
        <dbReference type="PROSITE" id="PS50097"/>
    </source>
</evidence>
<dbReference type="Pfam" id="PF00651">
    <property type="entry name" value="BTB"/>
    <property type="match status" value="1"/>
</dbReference>
<dbReference type="EMBL" id="NEDP02002762">
    <property type="protein sequence ID" value="OWF50133.1"/>
    <property type="molecule type" value="Genomic_DNA"/>
</dbReference>
<dbReference type="InterPro" id="IPR000210">
    <property type="entry name" value="BTB/POZ_dom"/>
</dbReference>
<accession>A0A210QN24</accession>
<dbReference type="CDD" id="cd18493">
    <property type="entry name" value="BACK_BTBD17"/>
    <property type="match status" value="1"/>
</dbReference>
<dbReference type="CDD" id="cd18292">
    <property type="entry name" value="BTB_POZ_BTBD17"/>
    <property type="match status" value="1"/>
</dbReference>
<dbReference type="Gene3D" id="1.25.40.420">
    <property type="match status" value="1"/>
</dbReference>
<dbReference type="PANTHER" id="PTHR24410:SF41">
    <property type="entry name" value="HL07962P"/>
    <property type="match status" value="1"/>
</dbReference>
<dbReference type="PANTHER" id="PTHR24410">
    <property type="entry name" value="HL07962P-RELATED"/>
    <property type="match status" value="1"/>
</dbReference>
<dbReference type="OrthoDB" id="2359033at2759"/>
<evidence type="ECO:0000256" key="1">
    <source>
        <dbReference type="SAM" id="MobiDB-lite"/>
    </source>
</evidence>